<evidence type="ECO:0000313" key="3">
    <source>
        <dbReference type="EMBL" id="RDK87420.1"/>
    </source>
</evidence>
<organism evidence="3 4">
    <name type="scientific">Enterobacillus tribolii</name>
    <dbReference type="NCBI Taxonomy" id="1487935"/>
    <lineage>
        <taxon>Bacteria</taxon>
        <taxon>Pseudomonadati</taxon>
        <taxon>Pseudomonadota</taxon>
        <taxon>Gammaproteobacteria</taxon>
        <taxon>Enterobacterales</taxon>
        <taxon>Hafniaceae</taxon>
        <taxon>Enterobacillus</taxon>
    </lineage>
</organism>
<dbReference type="EMBL" id="QRAP01000009">
    <property type="protein sequence ID" value="RDK87420.1"/>
    <property type="molecule type" value="Genomic_DNA"/>
</dbReference>
<dbReference type="AlphaFoldDB" id="A0A370QH41"/>
<evidence type="ECO:0000313" key="4">
    <source>
        <dbReference type="Proteomes" id="UP000254848"/>
    </source>
</evidence>
<dbReference type="OrthoDB" id="6909982at2"/>
<proteinExistence type="predicted"/>
<keyword evidence="4" id="KW-1185">Reference proteome</keyword>
<dbReference type="InterPro" id="IPR046789">
    <property type="entry name" value="HTH_62"/>
</dbReference>
<protein>
    <recommendedName>
        <fullName evidence="2">Recombinase-like domain-containing protein</fullName>
    </recommendedName>
</protein>
<gene>
    <name evidence="3" type="ORF">C8D90_10915</name>
</gene>
<dbReference type="Proteomes" id="UP000254848">
    <property type="component" value="Unassembled WGS sequence"/>
</dbReference>
<reference evidence="3 4" key="1">
    <citation type="submission" date="2018-07" db="EMBL/GenBank/DDBJ databases">
        <title>Genomic Encyclopedia of Type Strains, Phase IV (KMG-IV): sequencing the most valuable type-strain genomes for metagenomic binning, comparative biology and taxonomic classification.</title>
        <authorList>
            <person name="Goeker M."/>
        </authorList>
    </citation>
    <scope>NUCLEOTIDE SEQUENCE [LARGE SCALE GENOMIC DNA]</scope>
    <source>
        <strain evidence="3 4">DSM 103736</strain>
    </source>
</reference>
<dbReference type="Pfam" id="PF20552">
    <property type="entry name" value="HTH_62"/>
    <property type="match status" value="1"/>
</dbReference>
<name>A0A370QH41_9GAMM</name>
<comment type="caution">
    <text evidence="3">The sequence shown here is derived from an EMBL/GenBank/DDBJ whole genome shotgun (WGS) entry which is preliminary data.</text>
</comment>
<evidence type="ECO:0000256" key="1">
    <source>
        <dbReference type="SAM" id="MobiDB-lite"/>
    </source>
</evidence>
<dbReference type="RefSeq" id="WP_115459739.1">
    <property type="nucleotide sequence ID" value="NZ_QRAP01000009.1"/>
</dbReference>
<feature type="region of interest" description="Disordered" evidence="1">
    <location>
        <begin position="1"/>
        <end position="33"/>
    </location>
</feature>
<sequence length="102" mass="11483">MNPIQDFNPWLPDTQALIPAQEGGNGKIHHPGQSQNVVWQTRSRVPDGFESTLIATLESLFDAGAETLPELVDALNDRRVYDRSGAPWNERSFREFLTINGY</sequence>
<evidence type="ECO:0000259" key="2">
    <source>
        <dbReference type="Pfam" id="PF20552"/>
    </source>
</evidence>
<accession>A0A370QH41</accession>
<feature type="domain" description="Recombinase-like" evidence="2">
    <location>
        <begin position="33"/>
        <end position="102"/>
    </location>
</feature>